<reference evidence="2 3" key="1">
    <citation type="journal article" date="2024" name="Chem. Sci.">
        <title>Discovery of megapolipeptins by genome mining of a Burkholderiales bacteria collection.</title>
        <authorList>
            <person name="Paulo B.S."/>
            <person name="Recchia M.J.J."/>
            <person name="Lee S."/>
            <person name="Fergusson C.H."/>
            <person name="Romanowski S.B."/>
            <person name="Hernandez A."/>
            <person name="Krull N."/>
            <person name="Liu D.Y."/>
            <person name="Cavanagh H."/>
            <person name="Bos A."/>
            <person name="Gray C.A."/>
            <person name="Murphy B.T."/>
            <person name="Linington R.G."/>
            <person name="Eustaquio A.S."/>
        </authorList>
    </citation>
    <scope>NUCLEOTIDE SEQUENCE [LARGE SCALE GENOMIC DNA]</scope>
    <source>
        <strain evidence="2 3">RL21-008-BIB-B</strain>
    </source>
</reference>
<dbReference type="Proteomes" id="UP001629214">
    <property type="component" value="Unassembled WGS sequence"/>
</dbReference>
<accession>A0ABW8Z7Z1</accession>
<sequence>MQIVFLIWPVLLLPVLLAWLTRPGQSSNRLTTPSLPATTTTATTMTAPAQKVASHSPAHRKEAQRASLEMLELAVAQRRRESPAYRLAAQIAYQEMQQMRDEPEELALPSSPKQYMPPATHKLGTHNSFRNTHRHPLARLG</sequence>
<dbReference type="RefSeq" id="WP_408168019.1">
    <property type="nucleotide sequence ID" value="NZ_JAQQFR010000006.1"/>
</dbReference>
<proteinExistence type="predicted"/>
<comment type="caution">
    <text evidence="2">The sequence shown here is derived from an EMBL/GenBank/DDBJ whole genome shotgun (WGS) entry which is preliminary data.</text>
</comment>
<feature type="compositionally biased region" description="Low complexity" evidence="1">
    <location>
        <begin position="31"/>
        <end position="49"/>
    </location>
</feature>
<evidence type="ECO:0000313" key="3">
    <source>
        <dbReference type="Proteomes" id="UP001629214"/>
    </source>
</evidence>
<name>A0ABW8Z7Z1_9BURK</name>
<protein>
    <submittedName>
        <fullName evidence="2">Uncharacterized protein</fullName>
    </submittedName>
</protein>
<evidence type="ECO:0000313" key="2">
    <source>
        <dbReference type="EMBL" id="MFL9879032.1"/>
    </source>
</evidence>
<keyword evidence="3" id="KW-1185">Reference proteome</keyword>
<feature type="region of interest" description="Disordered" evidence="1">
    <location>
        <begin position="27"/>
        <end position="64"/>
    </location>
</feature>
<evidence type="ECO:0000256" key="1">
    <source>
        <dbReference type="SAM" id="MobiDB-lite"/>
    </source>
</evidence>
<organism evidence="2 3">
    <name type="scientific">Herbaspirillum rhizosphaerae</name>
    <dbReference type="NCBI Taxonomy" id="346179"/>
    <lineage>
        <taxon>Bacteria</taxon>
        <taxon>Pseudomonadati</taxon>
        <taxon>Pseudomonadota</taxon>
        <taxon>Betaproteobacteria</taxon>
        <taxon>Burkholderiales</taxon>
        <taxon>Oxalobacteraceae</taxon>
        <taxon>Herbaspirillum</taxon>
    </lineage>
</organism>
<dbReference type="EMBL" id="JAQQFR010000006">
    <property type="protein sequence ID" value="MFL9879032.1"/>
    <property type="molecule type" value="Genomic_DNA"/>
</dbReference>
<gene>
    <name evidence="2" type="ORF">PQR63_11600</name>
</gene>